<evidence type="ECO:0000256" key="3">
    <source>
        <dbReference type="ARBA" id="ARBA00022729"/>
    </source>
</evidence>
<evidence type="ECO:0000256" key="5">
    <source>
        <dbReference type="ARBA" id="ARBA00023237"/>
    </source>
</evidence>
<dbReference type="PANTHER" id="PTHR38776">
    <property type="entry name" value="MLTA-INTERACTING PROTEIN-RELATED"/>
    <property type="match status" value="1"/>
</dbReference>
<comment type="similarity">
    <text evidence="2">Belongs to the MipA/OmpV family.</text>
</comment>
<dbReference type="PANTHER" id="PTHR38776:SF1">
    <property type="entry name" value="MLTA-INTERACTING PROTEIN-RELATED"/>
    <property type="match status" value="1"/>
</dbReference>
<dbReference type="EMBL" id="JXXE01000682">
    <property type="protein sequence ID" value="KIZ34302.1"/>
    <property type="molecule type" value="Genomic_DNA"/>
</dbReference>
<name>A0A0D7E3Z0_RHOPL</name>
<reference evidence="7 8" key="1">
    <citation type="submission" date="2014-11" db="EMBL/GenBank/DDBJ databases">
        <title>Genomics and ecophysiology of heterotrophic nitrogen fixing bacteria isolated from estuarine surface water.</title>
        <authorList>
            <person name="Bentzon-Tilia M."/>
            <person name="Severin I."/>
            <person name="Hansen L.H."/>
            <person name="Riemann L."/>
        </authorList>
    </citation>
    <scope>NUCLEOTIDE SEQUENCE [LARGE SCALE GENOMIC DNA]</scope>
    <source>
        <strain evidence="7 8">BAL398</strain>
    </source>
</reference>
<dbReference type="Proteomes" id="UP000032515">
    <property type="component" value="Unassembled WGS sequence"/>
</dbReference>
<feature type="signal peptide" evidence="6">
    <location>
        <begin position="1"/>
        <end position="22"/>
    </location>
</feature>
<evidence type="ECO:0000313" key="8">
    <source>
        <dbReference type="Proteomes" id="UP000032515"/>
    </source>
</evidence>
<keyword evidence="5" id="KW-0998">Cell outer membrane</keyword>
<proteinExistence type="inferred from homology"/>
<dbReference type="Pfam" id="PF06629">
    <property type="entry name" value="MipA"/>
    <property type="match status" value="1"/>
</dbReference>
<protein>
    <submittedName>
        <fullName evidence="7">Membrane protein</fullName>
    </submittedName>
</protein>
<evidence type="ECO:0000256" key="6">
    <source>
        <dbReference type="SAM" id="SignalP"/>
    </source>
</evidence>
<keyword evidence="3 6" id="KW-0732">Signal</keyword>
<gene>
    <name evidence="7" type="ORF">OO17_27020</name>
</gene>
<evidence type="ECO:0000256" key="1">
    <source>
        <dbReference type="ARBA" id="ARBA00004442"/>
    </source>
</evidence>
<dbReference type="PATRIC" id="fig|1076.23.peg.1976"/>
<comment type="subcellular location">
    <subcellularLocation>
        <location evidence="1">Cell outer membrane</location>
    </subcellularLocation>
</comment>
<dbReference type="GO" id="GO:0009279">
    <property type="term" value="C:cell outer membrane"/>
    <property type="evidence" value="ECO:0007669"/>
    <property type="project" value="UniProtKB-SubCell"/>
</dbReference>
<feature type="chain" id="PRO_5002318740" evidence="6">
    <location>
        <begin position="23"/>
        <end position="277"/>
    </location>
</feature>
<dbReference type="AlphaFoldDB" id="A0A0D7E3Z0"/>
<evidence type="ECO:0000256" key="2">
    <source>
        <dbReference type="ARBA" id="ARBA00005722"/>
    </source>
</evidence>
<evidence type="ECO:0000256" key="4">
    <source>
        <dbReference type="ARBA" id="ARBA00023136"/>
    </source>
</evidence>
<evidence type="ECO:0000313" key="7">
    <source>
        <dbReference type="EMBL" id="KIZ34302.1"/>
    </source>
</evidence>
<dbReference type="RefSeq" id="WP_052629061.1">
    <property type="nucleotide sequence ID" value="NZ_JXXE01000682.1"/>
</dbReference>
<comment type="caution">
    <text evidence="7">The sequence shown here is derived from an EMBL/GenBank/DDBJ whole genome shotgun (WGS) entry which is preliminary data.</text>
</comment>
<sequence length="277" mass="29637">MSTSRLLFSAIGLLICPAAAFAADPVVTLPSVPLVPSASGDWTVTIGVGGAMKPSYVGADHSMLSPKPIISVRRAGTAERFKSLRDNASFALIDYGRFRAGPVGAYRSARKAGDHDELRGLNDIKFAIEIGGFAEYYAFDWLRVRSEVRRGFGGHKGIVADFSADVIVPLNERMTFSVGPRYTLTDAKYASTYFSVSAIEALASGLPAFDAKGGSHSVGAGAQLRYKLDPQWEVRGYVEYDKLLGSAADSPLVTMRGSSNQITYGLGLAYSFDVGVR</sequence>
<keyword evidence="4" id="KW-0472">Membrane</keyword>
<dbReference type="OrthoDB" id="5462484at2"/>
<organism evidence="7 8">
    <name type="scientific">Rhodopseudomonas palustris</name>
    <dbReference type="NCBI Taxonomy" id="1076"/>
    <lineage>
        <taxon>Bacteria</taxon>
        <taxon>Pseudomonadati</taxon>
        <taxon>Pseudomonadota</taxon>
        <taxon>Alphaproteobacteria</taxon>
        <taxon>Hyphomicrobiales</taxon>
        <taxon>Nitrobacteraceae</taxon>
        <taxon>Rhodopseudomonas</taxon>
    </lineage>
</organism>
<accession>A0A0D7E3Z0</accession>
<dbReference type="InterPro" id="IPR010583">
    <property type="entry name" value="MipA"/>
</dbReference>